<dbReference type="HOGENOM" id="CLU_997675_0_0_1"/>
<feature type="compositionally biased region" description="Basic and acidic residues" evidence="1">
    <location>
        <begin position="161"/>
        <end position="176"/>
    </location>
</feature>
<evidence type="ECO:0000313" key="3">
    <source>
        <dbReference type="Proteomes" id="UP000053424"/>
    </source>
</evidence>
<feature type="compositionally biased region" description="Basic and acidic residues" evidence="1">
    <location>
        <begin position="71"/>
        <end position="82"/>
    </location>
</feature>
<feature type="compositionally biased region" description="Basic and acidic residues" evidence="1">
    <location>
        <begin position="257"/>
        <end position="268"/>
    </location>
</feature>
<name>A0A0C2Z951_HEBCY</name>
<evidence type="ECO:0000256" key="1">
    <source>
        <dbReference type="SAM" id="MobiDB-lite"/>
    </source>
</evidence>
<feature type="compositionally biased region" description="Basic and acidic residues" evidence="1">
    <location>
        <begin position="136"/>
        <end position="149"/>
    </location>
</feature>
<dbReference type="PANTHER" id="PTHR40462">
    <property type="entry name" value="CHROMOSOME 1, WHOLE GENOME SHOTGUN SEQUENCE"/>
    <property type="match status" value="1"/>
</dbReference>
<sequence length="279" mass="29832">MDLLKNLQSLHLSDDKKWAEQYAPTPPPTAAATASHSVPKHESLLHKIGDAVLGGDHKPTPAPVVAAPPSLKKEDSLFDKLGDALGGSKHTATPPPPPVAVPEPRTTDKLFSKLEETLTGKQAPPPAPTVAVPEQRTTDKLLSKLEETLTGKQATPPPPAPKKEENLLNKIGDKLTGRKTPPPPPKEEHLIGKLVNVVTGKKEEPQKPHGIAEKINYALGGGAKGEAKEDKLDKAIDLFQEHVLKQGDQSNESALEQAKDKQIADAIRHAVGRPKTPKS</sequence>
<evidence type="ECO:0000313" key="2">
    <source>
        <dbReference type="EMBL" id="KIM49652.1"/>
    </source>
</evidence>
<reference evidence="3" key="2">
    <citation type="submission" date="2015-01" db="EMBL/GenBank/DDBJ databases">
        <title>Evolutionary Origins and Diversification of the Mycorrhizal Mutualists.</title>
        <authorList>
            <consortium name="DOE Joint Genome Institute"/>
            <consortium name="Mycorrhizal Genomics Consortium"/>
            <person name="Kohler A."/>
            <person name="Kuo A."/>
            <person name="Nagy L.G."/>
            <person name="Floudas D."/>
            <person name="Copeland A."/>
            <person name="Barry K.W."/>
            <person name="Cichocki N."/>
            <person name="Veneault-Fourrey C."/>
            <person name="LaButti K."/>
            <person name="Lindquist E.A."/>
            <person name="Lipzen A."/>
            <person name="Lundell T."/>
            <person name="Morin E."/>
            <person name="Murat C."/>
            <person name="Riley R."/>
            <person name="Ohm R."/>
            <person name="Sun H."/>
            <person name="Tunlid A."/>
            <person name="Henrissat B."/>
            <person name="Grigoriev I.V."/>
            <person name="Hibbett D.S."/>
            <person name="Martin F."/>
        </authorList>
    </citation>
    <scope>NUCLEOTIDE SEQUENCE [LARGE SCALE GENOMIC DNA]</scope>
    <source>
        <strain evidence="3">h7</strain>
    </source>
</reference>
<feature type="compositionally biased region" description="Basic and acidic residues" evidence="1">
    <location>
        <begin position="105"/>
        <end position="118"/>
    </location>
</feature>
<feature type="region of interest" description="Disordered" evidence="1">
    <location>
        <begin position="13"/>
        <end position="189"/>
    </location>
</feature>
<reference evidence="2 3" key="1">
    <citation type="submission" date="2014-04" db="EMBL/GenBank/DDBJ databases">
        <authorList>
            <consortium name="DOE Joint Genome Institute"/>
            <person name="Kuo A."/>
            <person name="Gay G."/>
            <person name="Dore J."/>
            <person name="Kohler A."/>
            <person name="Nagy L.G."/>
            <person name="Floudas D."/>
            <person name="Copeland A."/>
            <person name="Barry K.W."/>
            <person name="Cichocki N."/>
            <person name="Veneault-Fourrey C."/>
            <person name="LaButti K."/>
            <person name="Lindquist E.A."/>
            <person name="Lipzen A."/>
            <person name="Lundell T."/>
            <person name="Morin E."/>
            <person name="Murat C."/>
            <person name="Sun H."/>
            <person name="Tunlid A."/>
            <person name="Henrissat B."/>
            <person name="Grigoriev I.V."/>
            <person name="Hibbett D.S."/>
            <person name="Martin F."/>
            <person name="Nordberg H.P."/>
            <person name="Cantor M.N."/>
            <person name="Hua S.X."/>
        </authorList>
    </citation>
    <scope>NUCLEOTIDE SEQUENCE [LARGE SCALE GENOMIC DNA]</scope>
    <source>
        <strain evidence="3">h7</strain>
    </source>
</reference>
<proteinExistence type="predicted"/>
<feature type="compositionally biased region" description="Basic residues" evidence="1">
    <location>
        <begin position="270"/>
        <end position="279"/>
    </location>
</feature>
<dbReference type="PANTHER" id="PTHR40462:SF1">
    <property type="entry name" value="EXPRESSED PROTEIN"/>
    <property type="match status" value="1"/>
</dbReference>
<feature type="region of interest" description="Disordered" evidence="1">
    <location>
        <begin position="245"/>
        <end position="279"/>
    </location>
</feature>
<dbReference type="AlphaFoldDB" id="A0A0C2Z951"/>
<dbReference type="EMBL" id="KN831768">
    <property type="protein sequence ID" value="KIM49652.1"/>
    <property type="molecule type" value="Genomic_DNA"/>
</dbReference>
<gene>
    <name evidence="2" type="ORF">M413DRAFT_438822</name>
</gene>
<organism evidence="2 3">
    <name type="scientific">Hebeloma cylindrosporum</name>
    <dbReference type="NCBI Taxonomy" id="76867"/>
    <lineage>
        <taxon>Eukaryota</taxon>
        <taxon>Fungi</taxon>
        <taxon>Dikarya</taxon>
        <taxon>Basidiomycota</taxon>
        <taxon>Agaricomycotina</taxon>
        <taxon>Agaricomycetes</taxon>
        <taxon>Agaricomycetidae</taxon>
        <taxon>Agaricales</taxon>
        <taxon>Agaricineae</taxon>
        <taxon>Hymenogastraceae</taxon>
        <taxon>Hebeloma</taxon>
    </lineage>
</organism>
<dbReference type="Proteomes" id="UP000053424">
    <property type="component" value="Unassembled WGS sequence"/>
</dbReference>
<feature type="compositionally biased region" description="Basic and acidic residues" evidence="1">
    <location>
        <begin position="39"/>
        <end position="59"/>
    </location>
</feature>
<accession>A0A0C2Z951</accession>
<dbReference type="OrthoDB" id="3050608at2759"/>
<protein>
    <submittedName>
        <fullName evidence="2">Uncharacterized protein</fullName>
    </submittedName>
</protein>
<keyword evidence="3" id="KW-1185">Reference proteome</keyword>